<sequence>MKMTELTEKELVEINGGAGTTSALGISLTIGGNSLLRLALSTRNGDDVNRSTLVLLNGLNLLGLGQLK</sequence>
<dbReference type="Proteomes" id="UP000264217">
    <property type="component" value="Unassembled WGS sequence"/>
</dbReference>
<accession>A0A372NZX3</accession>
<protein>
    <submittedName>
        <fullName evidence="1">Class IIb bacteriocin, lactobin A/cerein 7B family</fullName>
    </submittedName>
</protein>
<proteinExistence type="predicted"/>
<organism evidence="1 2">
    <name type="scientific">Mucilaginibacter conchicola</name>
    <dbReference type="NCBI Taxonomy" id="2303333"/>
    <lineage>
        <taxon>Bacteria</taxon>
        <taxon>Pseudomonadati</taxon>
        <taxon>Bacteroidota</taxon>
        <taxon>Sphingobacteriia</taxon>
        <taxon>Sphingobacteriales</taxon>
        <taxon>Sphingobacteriaceae</taxon>
        <taxon>Mucilaginibacter</taxon>
    </lineage>
</organism>
<dbReference type="NCBIfam" id="TIGR03949">
    <property type="entry name" value="bact_IIb_cerein"/>
    <property type="match status" value="1"/>
</dbReference>
<evidence type="ECO:0000313" key="1">
    <source>
        <dbReference type="EMBL" id="RFZ95414.1"/>
    </source>
</evidence>
<reference evidence="1 2" key="1">
    <citation type="submission" date="2018-08" db="EMBL/GenBank/DDBJ databases">
        <title>Mucilaginibacter sp. MYSH2.</title>
        <authorList>
            <person name="Seo T."/>
        </authorList>
    </citation>
    <scope>NUCLEOTIDE SEQUENCE [LARGE SCALE GENOMIC DNA]</scope>
    <source>
        <strain evidence="1 2">MYSH2</strain>
    </source>
</reference>
<dbReference type="InterPro" id="IPR023991">
    <property type="entry name" value="Bacteriocin_IIb_lactobn/cerein"/>
</dbReference>
<keyword evidence="2" id="KW-1185">Reference proteome</keyword>
<comment type="caution">
    <text evidence="1">The sequence shown here is derived from an EMBL/GenBank/DDBJ whole genome shotgun (WGS) entry which is preliminary data.</text>
</comment>
<dbReference type="EMBL" id="QWDC01000001">
    <property type="protein sequence ID" value="RFZ95414.1"/>
    <property type="molecule type" value="Genomic_DNA"/>
</dbReference>
<gene>
    <name evidence="1" type="ORF">D0C36_07795</name>
</gene>
<evidence type="ECO:0000313" key="2">
    <source>
        <dbReference type="Proteomes" id="UP000264217"/>
    </source>
</evidence>
<dbReference type="RefSeq" id="WP_117390977.1">
    <property type="nucleotide sequence ID" value="NZ_QWDC01000001.1"/>
</dbReference>
<dbReference type="AlphaFoldDB" id="A0A372NZX3"/>
<name>A0A372NZX3_9SPHI</name>